<dbReference type="EMBL" id="JARQZJ010000004">
    <property type="protein sequence ID" value="KAK9871025.1"/>
    <property type="molecule type" value="Genomic_DNA"/>
</dbReference>
<keyword evidence="4" id="KW-1185">Reference proteome</keyword>
<comment type="caution">
    <text evidence="3">The sequence shown here is derived from an EMBL/GenBank/DDBJ whole genome shotgun (WGS) entry which is preliminary data.</text>
</comment>
<feature type="chain" id="PRO_5043811038" description="Glucose-methanol-choline oxidoreductase N-terminal domain-containing protein" evidence="2">
    <location>
        <begin position="17"/>
        <end position="148"/>
    </location>
</feature>
<dbReference type="Gene3D" id="3.30.560.10">
    <property type="entry name" value="Glucose Oxidase, domain 3"/>
    <property type="match status" value="1"/>
</dbReference>
<comment type="similarity">
    <text evidence="1">Belongs to the GMC oxidoreductase family.</text>
</comment>
<dbReference type="PANTHER" id="PTHR11552">
    <property type="entry name" value="GLUCOSE-METHANOL-CHOLINE GMC OXIDOREDUCTASE"/>
    <property type="match status" value="1"/>
</dbReference>
<evidence type="ECO:0000256" key="2">
    <source>
        <dbReference type="SAM" id="SignalP"/>
    </source>
</evidence>
<dbReference type="InterPro" id="IPR036188">
    <property type="entry name" value="FAD/NAD-bd_sf"/>
</dbReference>
<name>A0AAW1TTA8_9CUCU</name>
<accession>A0AAW1TTA8</accession>
<feature type="signal peptide" evidence="2">
    <location>
        <begin position="1"/>
        <end position="16"/>
    </location>
</feature>
<evidence type="ECO:0000313" key="4">
    <source>
        <dbReference type="Proteomes" id="UP001431783"/>
    </source>
</evidence>
<dbReference type="AlphaFoldDB" id="A0AAW1TTA8"/>
<protein>
    <recommendedName>
        <fullName evidence="5">Glucose-methanol-choline oxidoreductase N-terminal domain-containing protein</fullName>
    </recommendedName>
</protein>
<reference evidence="3 4" key="1">
    <citation type="submission" date="2023-03" db="EMBL/GenBank/DDBJ databases">
        <title>Genome insight into feeding habits of ladybird beetles.</title>
        <authorList>
            <person name="Li H.-S."/>
            <person name="Huang Y.-H."/>
            <person name="Pang H."/>
        </authorList>
    </citation>
    <scope>NUCLEOTIDE SEQUENCE [LARGE SCALE GENOMIC DNA]</scope>
    <source>
        <strain evidence="3">SYSU_2023b</strain>
        <tissue evidence="3">Whole body</tissue>
    </source>
</reference>
<proteinExistence type="inferred from homology"/>
<gene>
    <name evidence="3" type="ORF">WA026_009983</name>
</gene>
<dbReference type="GO" id="GO:0050660">
    <property type="term" value="F:flavin adenine dinucleotide binding"/>
    <property type="evidence" value="ECO:0007669"/>
    <property type="project" value="InterPro"/>
</dbReference>
<dbReference type="InterPro" id="IPR012132">
    <property type="entry name" value="GMC_OxRdtase"/>
</dbReference>
<dbReference type="Gene3D" id="3.50.50.60">
    <property type="entry name" value="FAD/NAD(P)-binding domain"/>
    <property type="match status" value="1"/>
</dbReference>
<evidence type="ECO:0008006" key="5">
    <source>
        <dbReference type="Google" id="ProtNLM"/>
    </source>
</evidence>
<dbReference type="GO" id="GO:0016491">
    <property type="term" value="F:oxidoreductase activity"/>
    <property type="evidence" value="ECO:0007669"/>
    <property type="project" value="TreeGrafter"/>
</dbReference>
<keyword evidence="2" id="KW-0732">Signal</keyword>
<evidence type="ECO:0000256" key="1">
    <source>
        <dbReference type="ARBA" id="ARBA00010790"/>
    </source>
</evidence>
<sequence length="148" mass="16922">MFILIMLIAYSQLVYTCNEVSESQIDYLESLIDSGFQKSKTYNTRTDNSDFFPNGNINEEPIKYGMYDFIVVGAGSSGSVVSSRLSEVEKWNILLLEAGDFDDDFTQIPYTYTLLHFSERNWGYFTTPQKNGCFGKKFSYPLGLTMLK</sequence>
<organism evidence="3 4">
    <name type="scientific">Henosepilachna vigintioctopunctata</name>
    <dbReference type="NCBI Taxonomy" id="420089"/>
    <lineage>
        <taxon>Eukaryota</taxon>
        <taxon>Metazoa</taxon>
        <taxon>Ecdysozoa</taxon>
        <taxon>Arthropoda</taxon>
        <taxon>Hexapoda</taxon>
        <taxon>Insecta</taxon>
        <taxon>Pterygota</taxon>
        <taxon>Neoptera</taxon>
        <taxon>Endopterygota</taxon>
        <taxon>Coleoptera</taxon>
        <taxon>Polyphaga</taxon>
        <taxon>Cucujiformia</taxon>
        <taxon>Coccinelloidea</taxon>
        <taxon>Coccinellidae</taxon>
        <taxon>Epilachninae</taxon>
        <taxon>Epilachnini</taxon>
        <taxon>Henosepilachna</taxon>
    </lineage>
</organism>
<dbReference type="Proteomes" id="UP001431783">
    <property type="component" value="Unassembled WGS sequence"/>
</dbReference>
<dbReference type="SUPFAM" id="SSF51905">
    <property type="entry name" value="FAD/NAD(P)-binding domain"/>
    <property type="match status" value="1"/>
</dbReference>
<dbReference type="PANTHER" id="PTHR11552:SF158">
    <property type="entry name" value="GH23626P-RELATED"/>
    <property type="match status" value="1"/>
</dbReference>
<evidence type="ECO:0000313" key="3">
    <source>
        <dbReference type="EMBL" id="KAK9871025.1"/>
    </source>
</evidence>